<protein>
    <submittedName>
        <fullName evidence="3">DUF4179 domain-containing protein</fullName>
    </submittedName>
</protein>
<organism evidence="3 4">
    <name type="scientific">Christiangramia sediminis</name>
    <dbReference type="NCBI Taxonomy" id="2881336"/>
    <lineage>
        <taxon>Bacteria</taxon>
        <taxon>Pseudomonadati</taxon>
        <taxon>Bacteroidota</taxon>
        <taxon>Flavobacteriia</taxon>
        <taxon>Flavobacteriales</taxon>
        <taxon>Flavobacteriaceae</taxon>
        <taxon>Christiangramia</taxon>
    </lineage>
</organism>
<evidence type="ECO:0000256" key="2">
    <source>
        <dbReference type="SAM" id="Phobius"/>
    </source>
</evidence>
<accession>A0A9X1LHN6</accession>
<keyword evidence="4" id="KW-1185">Reference proteome</keyword>
<dbReference type="EMBL" id="JAJBZG010000001">
    <property type="protein sequence ID" value="MCB7480473.1"/>
    <property type="molecule type" value="Genomic_DNA"/>
</dbReference>
<sequence length="187" mass="21538">MKNNDFDKLFEELNFDIEEPHTGHKERFYKKLEARSSKKPKSKGKIRNILTPVFAIAASFLLAFFLLGDFIGQGNSAKNSDLASISPEMKQTQEFYTSVISRELKNLNAEKTPETEAIINDALLQMDKLEKRYGELKKDLVNSGKDNRVIYAMIQNFQQRIDLLNNVLSQIENIKTLKNQNHENNII</sequence>
<evidence type="ECO:0000313" key="4">
    <source>
        <dbReference type="Proteomes" id="UP001139414"/>
    </source>
</evidence>
<dbReference type="AlphaFoldDB" id="A0A9X1LHN6"/>
<proteinExistence type="predicted"/>
<evidence type="ECO:0000313" key="3">
    <source>
        <dbReference type="EMBL" id="MCB7480473.1"/>
    </source>
</evidence>
<comment type="caution">
    <text evidence="3">The sequence shown here is derived from an EMBL/GenBank/DDBJ whole genome shotgun (WGS) entry which is preliminary data.</text>
</comment>
<gene>
    <name evidence="3" type="ORF">LGQ90_04275</name>
</gene>
<keyword evidence="2" id="KW-1133">Transmembrane helix</keyword>
<feature type="transmembrane region" description="Helical" evidence="2">
    <location>
        <begin position="49"/>
        <end position="68"/>
    </location>
</feature>
<keyword evidence="2" id="KW-0812">Transmembrane</keyword>
<keyword evidence="2" id="KW-0472">Membrane</keyword>
<reference evidence="3" key="1">
    <citation type="submission" date="2021-10" db="EMBL/GenBank/DDBJ databases">
        <title>Gramella sp. ASW11-100T, isolated from marine sediment.</title>
        <authorList>
            <person name="Xia C."/>
        </authorList>
    </citation>
    <scope>NUCLEOTIDE SEQUENCE</scope>
    <source>
        <strain evidence="3">ASW11-100</strain>
    </source>
</reference>
<keyword evidence="1" id="KW-0175">Coiled coil</keyword>
<evidence type="ECO:0000256" key="1">
    <source>
        <dbReference type="SAM" id="Coils"/>
    </source>
</evidence>
<feature type="coiled-coil region" evidence="1">
    <location>
        <begin position="119"/>
        <end position="174"/>
    </location>
</feature>
<name>A0A9X1LHN6_9FLAO</name>
<dbReference type="Proteomes" id="UP001139414">
    <property type="component" value="Unassembled WGS sequence"/>
</dbReference>
<dbReference type="RefSeq" id="WP_229338441.1">
    <property type="nucleotide sequence ID" value="NZ_JAJBZG010000001.1"/>
</dbReference>